<dbReference type="InterPro" id="IPR016181">
    <property type="entry name" value="Acyl_CoA_acyltransferase"/>
</dbReference>
<evidence type="ECO:0000313" key="2">
    <source>
        <dbReference type="EMBL" id="MCW8346778.1"/>
    </source>
</evidence>
<dbReference type="PANTHER" id="PTHR43617">
    <property type="entry name" value="L-AMINO ACID N-ACETYLTRANSFERASE"/>
    <property type="match status" value="1"/>
</dbReference>
<dbReference type="PANTHER" id="PTHR43617:SF38">
    <property type="entry name" value="N-ACETYLTRANSFERASE DOMAIN-CONTAINING PROTEIN"/>
    <property type="match status" value="1"/>
</dbReference>
<organism evidence="2 3">
    <name type="scientific">Vibrio qingdaonensis</name>
    <dbReference type="NCBI Taxonomy" id="2829491"/>
    <lineage>
        <taxon>Bacteria</taxon>
        <taxon>Pseudomonadati</taxon>
        <taxon>Pseudomonadota</taxon>
        <taxon>Gammaproteobacteria</taxon>
        <taxon>Vibrionales</taxon>
        <taxon>Vibrionaceae</taxon>
        <taxon>Vibrio</taxon>
    </lineage>
</organism>
<dbReference type="AlphaFoldDB" id="A0A9X3HX14"/>
<dbReference type="PROSITE" id="PS51186">
    <property type="entry name" value="GNAT"/>
    <property type="match status" value="1"/>
</dbReference>
<keyword evidence="3" id="KW-1185">Reference proteome</keyword>
<feature type="domain" description="N-acetyltransferase" evidence="1">
    <location>
        <begin position="1"/>
        <end position="176"/>
    </location>
</feature>
<accession>A0A9X3HX14</accession>
<dbReference type="Proteomes" id="UP001155587">
    <property type="component" value="Unassembled WGS sequence"/>
</dbReference>
<dbReference type="GO" id="GO:0016747">
    <property type="term" value="F:acyltransferase activity, transferring groups other than amino-acyl groups"/>
    <property type="evidence" value="ECO:0007669"/>
    <property type="project" value="InterPro"/>
</dbReference>
<dbReference type="RefSeq" id="WP_265675320.1">
    <property type="nucleotide sequence ID" value="NZ_JAKRRY010000015.1"/>
</dbReference>
<dbReference type="InterPro" id="IPR050276">
    <property type="entry name" value="MshD_Acetyltransferase"/>
</dbReference>
<name>A0A9X3HX14_9VIBR</name>
<evidence type="ECO:0000259" key="1">
    <source>
        <dbReference type="PROSITE" id="PS51186"/>
    </source>
</evidence>
<protein>
    <submittedName>
        <fullName evidence="2">GNAT family N-acetyltransferase</fullName>
    </submittedName>
</protein>
<dbReference type="InterPro" id="IPR000182">
    <property type="entry name" value="GNAT_dom"/>
</dbReference>
<gene>
    <name evidence="2" type="ORF">MD535_12305</name>
</gene>
<sequence length="176" mass="20054">MDFKIAEYSDYKRIAQLHAESWQLSYKGMMRQSYLDEQALDDKLLIWQARLLNPPFSQHVILAEEQGELLGFICLFGNHSAEYGTIIDNLHVSSSAQRRGVGQTLLLQAMEWADKYYPDNGVFLEVLADNKEAVHFYESVGGVKTLSQRGDSPCGKKVDEFVYTWPTPQELVTASR</sequence>
<dbReference type="Pfam" id="PF00583">
    <property type="entry name" value="Acetyltransf_1"/>
    <property type="match status" value="1"/>
</dbReference>
<dbReference type="CDD" id="cd04301">
    <property type="entry name" value="NAT_SF"/>
    <property type="match status" value="1"/>
</dbReference>
<comment type="caution">
    <text evidence="2">The sequence shown here is derived from an EMBL/GenBank/DDBJ whole genome shotgun (WGS) entry which is preliminary data.</text>
</comment>
<dbReference type="Gene3D" id="3.40.630.30">
    <property type="match status" value="1"/>
</dbReference>
<evidence type="ECO:0000313" key="3">
    <source>
        <dbReference type="Proteomes" id="UP001155587"/>
    </source>
</evidence>
<reference evidence="2" key="1">
    <citation type="submission" date="2022-02" db="EMBL/GenBank/DDBJ databases">
        <title>Vibrio sp. nov, a new bacterium isolated from seawater.</title>
        <authorList>
            <person name="Yuan Y."/>
        </authorList>
    </citation>
    <scope>NUCLEOTIDE SEQUENCE</scope>
    <source>
        <strain evidence="2">ZSDZ65</strain>
    </source>
</reference>
<dbReference type="SUPFAM" id="SSF55729">
    <property type="entry name" value="Acyl-CoA N-acyltransferases (Nat)"/>
    <property type="match status" value="1"/>
</dbReference>
<dbReference type="EMBL" id="JAKRRY010000015">
    <property type="protein sequence ID" value="MCW8346778.1"/>
    <property type="molecule type" value="Genomic_DNA"/>
</dbReference>
<proteinExistence type="predicted"/>